<evidence type="ECO:0000256" key="13">
    <source>
        <dbReference type="PROSITE-ProRule" id="PRU00706"/>
    </source>
</evidence>
<keyword evidence="6 12" id="KW-0479">Metal-binding</keyword>
<dbReference type="PROSITE" id="PS00469">
    <property type="entry name" value="NDPK"/>
    <property type="match status" value="1"/>
</dbReference>
<feature type="binding site" evidence="12 13">
    <location>
        <position position="85"/>
    </location>
    <ligand>
        <name>ATP</name>
        <dbReference type="ChEBI" id="CHEBI:30616"/>
    </ligand>
</feature>
<feature type="active site" description="Pros-phosphohistidine intermediate" evidence="12 13">
    <location>
        <position position="115"/>
    </location>
</feature>
<dbReference type="Pfam" id="PF00334">
    <property type="entry name" value="NDK"/>
    <property type="match status" value="1"/>
</dbReference>
<dbReference type="GO" id="GO:0005737">
    <property type="term" value="C:cytoplasm"/>
    <property type="evidence" value="ECO:0007669"/>
    <property type="project" value="UniProtKB-SubCell"/>
</dbReference>
<dbReference type="Gene3D" id="3.30.70.141">
    <property type="entry name" value="Nucleoside diphosphate kinase-like domain"/>
    <property type="match status" value="1"/>
</dbReference>
<evidence type="ECO:0000256" key="14">
    <source>
        <dbReference type="RuleBase" id="RU004011"/>
    </source>
</evidence>
<name>A0A399EZH1_9DEIN</name>
<evidence type="ECO:0000313" key="17">
    <source>
        <dbReference type="EMBL" id="RIH89947.1"/>
    </source>
</evidence>
<dbReference type="FunFam" id="3.30.70.141:FF:000003">
    <property type="entry name" value="Nucleoside diphosphate kinase"/>
    <property type="match status" value="1"/>
</dbReference>
<dbReference type="EC" id="2.7.4.6" evidence="3 12"/>
<dbReference type="GO" id="GO:0004550">
    <property type="term" value="F:nucleoside diphosphate kinase activity"/>
    <property type="evidence" value="ECO:0007669"/>
    <property type="project" value="UniProtKB-UniRule"/>
</dbReference>
<evidence type="ECO:0000256" key="1">
    <source>
        <dbReference type="ARBA" id="ARBA00001946"/>
    </source>
</evidence>
<evidence type="ECO:0000256" key="2">
    <source>
        <dbReference type="ARBA" id="ARBA00008142"/>
    </source>
</evidence>
<protein>
    <recommendedName>
        <fullName evidence="4 12">Nucleoside diphosphate kinase</fullName>
        <shortName evidence="12">NDK</shortName>
        <shortName evidence="12">NDP kinase</shortName>
        <ecNumber evidence="3 12">2.7.4.6</ecNumber>
    </recommendedName>
    <alternativeName>
        <fullName evidence="12">Nucleoside-2-P kinase</fullName>
    </alternativeName>
</protein>
<dbReference type="SUPFAM" id="SSF54919">
    <property type="entry name" value="Nucleoside diphosphate kinase, NDK"/>
    <property type="match status" value="1"/>
</dbReference>
<evidence type="ECO:0000259" key="16">
    <source>
        <dbReference type="SMART" id="SM00562"/>
    </source>
</evidence>
<dbReference type="RefSeq" id="WP_119358911.1">
    <property type="nucleotide sequence ID" value="NZ_QWKZ01000003.1"/>
</dbReference>
<proteinExistence type="inferred from homology"/>
<dbReference type="SMART" id="SM00562">
    <property type="entry name" value="NDK"/>
    <property type="match status" value="1"/>
</dbReference>
<evidence type="ECO:0000256" key="3">
    <source>
        <dbReference type="ARBA" id="ARBA00012966"/>
    </source>
</evidence>
<comment type="caution">
    <text evidence="17">The sequence shown here is derived from an EMBL/GenBank/DDBJ whole genome shotgun (WGS) entry which is preliminary data.</text>
</comment>
<evidence type="ECO:0000256" key="11">
    <source>
        <dbReference type="ARBA" id="ARBA00023080"/>
    </source>
</evidence>
<dbReference type="GO" id="GO:0005524">
    <property type="term" value="F:ATP binding"/>
    <property type="evidence" value="ECO:0007669"/>
    <property type="project" value="UniProtKB-UniRule"/>
</dbReference>
<feature type="binding site" evidence="12 13">
    <location>
        <position position="91"/>
    </location>
    <ligand>
        <name>ATP</name>
        <dbReference type="ChEBI" id="CHEBI:30616"/>
    </ligand>
</feature>
<comment type="catalytic activity">
    <reaction evidence="12 15">
        <text>a 2'-deoxyribonucleoside 5'-diphosphate + ATP = a 2'-deoxyribonucleoside 5'-triphosphate + ADP</text>
        <dbReference type="Rhea" id="RHEA:44640"/>
        <dbReference type="ChEBI" id="CHEBI:30616"/>
        <dbReference type="ChEBI" id="CHEBI:61560"/>
        <dbReference type="ChEBI" id="CHEBI:73316"/>
        <dbReference type="ChEBI" id="CHEBI:456216"/>
        <dbReference type="EC" id="2.7.4.6"/>
    </reaction>
</comment>
<keyword evidence="8 12" id="KW-0418">Kinase</keyword>
<organism evidence="17 18">
    <name type="scientific">Meiothermus luteus</name>
    <dbReference type="NCBI Taxonomy" id="2026184"/>
    <lineage>
        <taxon>Bacteria</taxon>
        <taxon>Thermotogati</taxon>
        <taxon>Deinococcota</taxon>
        <taxon>Deinococci</taxon>
        <taxon>Thermales</taxon>
        <taxon>Thermaceae</taxon>
        <taxon>Meiothermus</taxon>
    </lineage>
</organism>
<dbReference type="PANTHER" id="PTHR11349">
    <property type="entry name" value="NUCLEOSIDE DIPHOSPHATE KINASE"/>
    <property type="match status" value="1"/>
</dbReference>
<keyword evidence="9 12" id="KW-0067">ATP-binding</keyword>
<feature type="binding site" evidence="12 13">
    <location>
        <position position="9"/>
    </location>
    <ligand>
        <name>ATP</name>
        <dbReference type="ChEBI" id="CHEBI:30616"/>
    </ligand>
</feature>
<dbReference type="HAMAP" id="MF_00451">
    <property type="entry name" value="NDP_kinase"/>
    <property type="match status" value="1"/>
</dbReference>
<dbReference type="InterPro" id="IPR036850">
    <property type="entry name" value="NDK-like_dom_sf"/>
</dbReference>
<keyword evidence="5 12" id="KW-0808">Transferase</keyword>
<evidence type="ECO:0000256" key="7">
    <source>
        <dbReference type="ARBA" id="ARBA00022741"/>
    </source>
</evidence>
<comment type="subunit">
    <text evidence="12">Homotetramer.</text>
</comment>
<gene>
    <name evidence="12 17" type="primary">ndk</name>
    <name evidence="17" type="ORF">Mlute_00195</name>
</gene>
<dbReference type="EMBL" id="QWKZ01000003">
    <property type="protein sequence ID" value="RIH89947.1"/>
    <property type="molecule type" value="Genomic_DNA"/>
</dbReference>
<dbReference type="InterPro" id="IPR034907">
    <property type="entry name" value="NDK-like_dom"/>
</dbReference>
<dbReference type="InterPro" id="IPR001564">
    <property type="entry name" value="Nucleoside_diP_kinase"/>
</dbReference>
<evidence type="ECO:0000256" key="5">
    <source>
        <dbReference type="ARBA" id="ARBA00022679"/>
    </source>
</evidence>
<dbReference type="GO" id="GO:0006228">
    <property type="term" value="P:UTP biosynthetic process"/>
    <property type="evidence" value="ECO:0007669"/>
    <property type="project" value="UniProtKB-UniRule"/>
</dbReference>
<dbReference type="GO" id="GO:0046872">
    <property type="term" value="F:metal ion binding"/>
    <property type="evidence" value="ECO:0007669"/>
    <property type="project" value="UniProtKB-KW"/>
</dbReference>
<dbReference type="CDD" id="cd04413">
    <property type="entry name" value="NDPk_I"/>
    <property type="match status" value="1"/>
</dbReference>
<dbReference type="NCBIfam" id="NF001908">
    <property type="entry name" value="PRK00668.1"/>
    <property type="match status" value="1"/>
</dbReference>
<dbReference type="InterPro" id="IPR023005">
    <property type="entry name" value="Nucleoside_diP_kinase_AS"/>
</dbReference>
<feature type="binding site" evidence="12 13">
    <location>
        <position position="57"/>
    </location>
    <ligand>
        <name>ATP</name>
        <dbReference type="ChEBI" id="CHEBI:30616"/>
    </ligand>
</feature>
<dbReference type="AlphaFoldDB" id="A0A399EZH1"/>
<keyword evidence="7 12" id="KW-0547">Nucleotide-binding</keyword>
<keyword evidence="11 12" id="KW-0546">Nucleotide metabolism</keyword>
<comment type="cofactor">
    <cofactor evidence="1 12">
        <name>Mg(2+)</name>
        <dbReference type="ChEBI" id="CHEBI:18420"/>
    </cofactor>
</comment>
<dbReference type="GO" id="GO:0006183">
    <property type="term" value="P:GTP biosynthetic process"/>
    <property type="evidence" value="ECO:0007669"/>
    <property type="project" value="UniProtKB-UniRule"/>
</dbReference>
<comment type="function">
    <text evidence="12">Major role in the synthesis of nucleoside triphosphates other than ATP. The ATP gamma phosphate is transferred to the NDP beta phosphate via a ping-pong mechanism, using a phosphorylated active-site intermediate.</text>
</comment>
<evidence type="ECO:0000256" key="8">
    <source>
        <dbReference type="ARBA" id="ARBA00022777"/>
    </source>
</evidence>
<comment type="similarity">
    <text evidence="2 12 13 14">Belongs to the NDK family.</text>
</comment>
<dbReference type="OrthoDB" id="9801161at2"/>
<comment type="subcellular location">
    <subcellularLocation>
        <location evidence="12">Cytoplasm</location>
    </subcellularLocation>
</comment>
<accession>A0A399EZH1</accession>
<evidence type="ECO:0000256" key="6">
    <source>
        <dbReference type="ARBA" id="ARBA00022723"/>
    </source>
</evidence>
<evidence type="ECO:0000256" key="12">
    <source>
        <dbReference type="HAMAP-Rule" id="MF_00451"/>
    </source>
</evidence>
<keyword evidence="12" id="KW-0597">Phosphoprotein</keyword>
<feature type="domain" description="Nucleoside diphosphate kinase-like" evidence="16">
    <location>
        <begin position="1"/>
        <end position="138"/>
    </location>
</feature>
<evidence type="ECO:0000313" key="18">
    <source>
        <dbReference type="Proteomes" id="UP000265800"/>
    </source>
</evidence>
<feature type="binding site" evidence="12 13">
    <location>
        <position position="112"/>
    </location>
    <ligand>
        <name>ATP</name>
        <dbReference type="ChEBI" id="CHEBI:30616"/>
    </ligand>
</feature>
<evidence type="ECO:0000256" key="9">
    <source>
        <dbReference type="ARBA" id="ARBA00022840"/>
    </source>
</evidence>
<feature type="binding site" evidence="12 13">
    <location>
        <position position="102"/>
    </location>
    <ligand>
        <name>ATP</name>
        <dbReference type="ChEBI" id="CHEBI:30616"/>
    </ligand>
</feature>
<dbReference type="GO" id="GO:0006241">
    <property type="term" value="P:CTP biosynthetic process"/>
    <property type="evidence" value="ECO:0007669"/>
    <property type="project" value="UniProtKB-UniRule"/>
</dbReference>
<dbReference type="Proteomes" id="UP000265800">
    <property type="component" value="Unassembled WGS sequence"/>
</dbReference>
<evidence type="ECO:0000256" key="15">
    <source>
        <dbReference type="RuleBase" id="RU004013"/>
    </source>
</evidence>
<dbReference type="PROSITE" id="PS51374">
    <property type="entry name" value="NDPK_LIKE"/>
    <property type="match status" value="1"/>
</dbReference>
<sequence length="138" mass="15388">MERTFIMVKPDGVRRGLTGEIIQRIERKGFQIVAMKKMRISREMAETHYAEHQGKPFYEGLVRFITSGPVVAMVVEGPGAIAEMRRLMGATRPWEAAPGTIRADFAITVDENVIHGSDGPESAAREIGLFFKPEEILS</sequence>
<evidence type="ECO:0000256" key="4">
    <source>
        <dbReference type="ARBA" id="ARBA00017632"/>
    </source>
</evidence>
<keyword evidence="18" id="KW-1185">Reference proteome</keyword>
<evidence type="ECO:0000256" key="10">
    <source>
        <dbReference type="ARBA" id="ARBA00022842"/>
    </source>
</evidence>
<dbReference type="PRINTS" id="PR01243">
    <property type="entry name" value="NUCDPKINASE"/>
</dbReference>
<keyword evidence="12" id="KW-0963">Cytoplasm</keyword>
<keyword evidence="10 12" id="KW-0460">Magnesium</keyword>
<comment type="catalytic activity">
    <reaction evidence="12">
        <text>a ribonucleoside 5'-diphosphate + ATP = a ribonucleoside 5'-triphosphate + ADP</text>
        <dbReference type="Rhea" id="RHEA:18113"/>
        <dbReference type="ChEBI" id="CHEBI:30616"/>
        <dbReference type="ChEBI" id="CHEBI:57930"/>
        <dbReference type="ChEBI" id="CHEBI:61557"/>
        <dbReference type="ChEBI" id="CHEBI:456216"/>
        <dbReference type="EC" id="2.7.4.6"/>
    </reaction>
</comment>
<reference evidence="17 18" key="1">
    <citation type="submission" date="2018-08" db="EMBL/GenBank/DDBJ databases">
        <title>Meiothermus luteus KCTC 52599 genome sequencing project.</title>
        <authorList>
            <person name="Da Costa M.S."/>
            <person name="Albuquerque L."/>
            <person name="Raposo P."/>
            <person name="Froufe H.J.C."/>
            <person name="Barroso C.S."/>
            <person name="Egas C."/>
        </authorList>
    </citation>
    <scope>NUCLEOTIDE SEQUENCE [LARGE SCALE GENOMIC DNA]</scope>
    <source>
        <strain evidence="17 18">KCTC 52599</strain>
    </source>
</reference>